<dbReference type="InterPro" id="IPR036390">
    <property type="entry name" value="WH_DNA-bd_sf"/>
</dbReference>
<organism evidence="5 6">
    <name type="scientific">Vibrio cholerae serotype O1 (strain ATCC 39541 / Classical Ogawa 395 / O395)</name>
    <dbReference type="NCBI Taxonomy" id="345073"/>
    <lineage>
        <taxon>Bacteria</taxon>
        <taxon>Pseudomonadati</taxon>
        <taxon>Pseudomonadota</taxon>
        <taxon>Gammaproteobacteria</taxon>
        <taxon>Vibrionales</taxon>
        <taxon>Vibrionaceae</taxon>
        <taxon>Vibrio</taxon>
    </lineage>
</organism>
<dbReference type="PANTHER" id="PTHR33204:SF37">
    <property type="entry name" value="HTH-TYPE TRANSCRIPTIONAL REGULATOR YODB"/>
    <property type="match status" value="1"/>
</dbReference>
<dbReference type="SMR" id="A0A0H3AF59"/>
<dbReference type="OrthoDB" id="9807069at2"/>
<evidence type="ECO:0000256" key="1">
    <source>
        <dbReference type="ARBA" id="ARBA00023015"/>
    </source>
</evidence>
<dbReference type="Proteomes" id="UP000000249">
    <property type="component" value="Chromosome 2"/>
</dbReference>
<accession>A0A0H3AF59</accession>
<dbReference type="PANTHER" id="PTHR33204">
    <property type="entry name" value="TRANSCRIPTIONAL REGULATOR, MARR FAMILY"/>
    <property type="match status" value="1"/>
</dbReference>
<dbReference type="InterPro" id="IPR036388">
    <property type="entry name" value="WH-like_DNA-bd_sf"/>
</dbReference>
<dbReference type="EMBL" id="CP000626">
    <property type="protein sequence ID" value="ABQ19027.1"/>
    <property type="molecule type" value="Genomic_DNA"/>
</dbReference>
<name>A0A0H3AF59_VIBC3</name>
<evidence type="ECO:0000313" key="5">
    <source>
        <dbReference type="EMBL" id="ABQ19027.1"/>
    </source>
</evidence>
<evidence type="ECO:0000256" key="3">
    <source>
        <dbReference type="ARBA" id="ARBA00023163"/>
    </source>
</evidence>
<dbReference type="eggNOG" id="COG1733">
    <property type="taxonomic scope" value="Bacteria"/>
</dbReference>
<keyword evidence="3" id="KW-0804">Transcription</keyword>
<dbReference type="PROSITE" id="PS51118">
    <property type="entry name" value="HTH_HXLR"/>
    <property type="match status" value="1"/>
</dbReference>
<dbReference type="AlphaFoldDB" id="A0A0H3AF59"/>
<evidence type="ECO:0000313" key="6">
    <source>
        <dbReference type="Proteomes" id="UP000000249"/>
    </source>
</evidence>
<dbReference type="Pfam" id="PF01638">
    <property type="entry name" value="HxlR"/>
    <property type="match status" value="1"/>
</dbReference>
<dbReference type="KEGG" id="vco:VC0395_0045"/>
<reference evidence="5 6" key="1">
    <citation type="submission" date="2007-03" db="EMBL/GenBank/DDBJ databases">
        <authorList>
            <person name="Heidelberg J."/>
        </authorList>
    </citation>
    <scope>NUCLEOTIDE SEQUENCE [LARGE SCALE GENOMIC DNA]</scope>
    <source>
        <strain evidence="6">ATCC 39541 / Classical Ogawa 395 / O395</strain>
    </source>
</reference>
<dbReference type="KEGG" id="vcr:VC395_A0087"/>
<protein>
    <recommendedName>
        <fullName evidence="4">HTH hxlR-type domain-containing protein</fullName>
    </recommendedName>
</protein>
<sequence>MDVNIKSPRIPINDTVALQQLERISTKWVTHILWHLDSSESARFGELQYSLNGISAKMLSHRLKMLEEIGWVWREQQPTIPVTVYYGLTKSGRVVANGLYRWIDHVVENEREPLLESN</sequence>
<keyword evidence="1" id="KW-0805">Transcription regulation</keyword>
<evidence type="ECO:0000256" key="2">
    <source>
        <dbReference type="ARBA" id="ARBA00023125"/>
    </source>
</evidence>
<evidence type="ECO:0000259" key="4">
    <source>
        <dbReference type="PROSITE" id="PS51118"/>
    </source>
</evidence>
<proteinExistence type="predicted"/>
<gene>
    <name evidence="5" type="ordered locus">VC0395_0045</name>
</gene>
<dbReference type="SUPFAM" id="SSF46785">
    <property type="entry name" value="Winged helix' DNA-binding domain"/>
    <property type="match status" value="1"/>
</dbReference>
<feature type="domain" description="HTH hxlR-type" evidence="4">
    <location>
        <begin position="10"/>
        <end position="111"/>
    </location>
</feature>
<dbReference type="RefSeq" id="WP_000382996.1">
    <property type="nucleotide sequence ID" value="NC_009456.1"/>
</dbReference>
<dbReference type="PATRIC" id="fig|345073.21.peg.2845"/>
<dbReference type="InterPro" id="IPR002577">
    <property type="entry name" value="HTH_HxlR"/>
</dbReference>
<dbReference type="GO" id="GO:0003677">
    <property type="term" value="F:DNA binding"/>
    <property type="evidence" value="ECO:0007669"/>
    <property type="project" value="UniProtKB-KW"/>
</dbReference>
<dbReference type="Gene3D" id="1.10.10.10">
    <property type="entry name" value="Winged helix-like DNA-binding domain superfamily/Winged helix DNA-binding domain"/>
    <property type="match status" value="1"/>
</dbReference>
<keyword evidence="2" id="KW-0238">DNA-binding</keyword>